<feature type="transmembrane region" description="Helical" evidence="6">
    <location>
        <begin position="101"/>
        <end position="125"/>
    </location>
</feature>
<dbReference type="InterPro" id="IPR007568">
    <property type="entry name" value="RTA1"/>
</dbReference>
<gene>
    <name evidence="7" type="ORF">ABVK25_006874</name>
</gene>
<dbReference type="EMBL" id="JBHFEH010000024">
    <property type="protein sequence ID" value="KAL2052933.1"/>
    <property type="molecule type" value="Genomic_DNA"/>
</dbReference>
<feature type="transmembrane region" description="Helical" evidence="6">
    <location>
        <begin position="71"/>
        <end position="89"/>
    </location>
</feature>
<evidence type="ECO:0000256" key="4">
    <source>
        <dbReference type="ARBA" id="ARBA00023136"/>
    </source>
</evidence>
<comment type="subcellular location">
    <subcellularLocation>
        <location evidence="1">Membrane</location>
        <topology evidence="1">Multi-pass membrane protein</topology>
    </subcellularLocation>
</comment>
<dbReference type="PANTHER" id="PTHR31465">
    <property type="entry name" value="PROTEIN RTA1-RELATED"/>
    <property type="match status" value="1"/>
</dbReference>
<reference evidence="7 8" key="1">
    <citation type="submission" date="2024-09" db="EMBL/GenBank/DDBJ databases">
        <title>Rethinking Asexuality: The Enigmatic Case of Functional Sexual Genes in Lepraria (Stereocaulaceae).</title>
        <authorList>
            <person name="Doellman M."/>
            <person name="Sun Y."/>
            <person name="Barcenas-Pena A."/>
            <person name="Lumbsch H.T."/>
            <person name="Grewe F."/>
        </authorList>
    </citation>
    <scope>NUCLEOTIDE SEQUENCE [LARGE SCALE GENOMIC DNA]</scope>
    <source>
        <strain evidence="7 8">Grewe 0041</strain>
    </source>
</reference>
<evidence type="ECO:0000256" key="5">
    <source>
        <dbReference type="SAM" id="MobiDB-lite"/>
    </source>
</evidence>
<keyword evidence="3 6" id="KW-1133">Transmembrane helix</keyword>
<feature type="transmembrane region" description="Helical" evidence="6">
    <location>
        <begin position="218"/>
        <end position="236"/>
    </location>
</feature>
<protein>
    <recommendedName>
        <fullName evidence="9">RTA1-domain-containing protein</fullName>
    </recommendedName>
</protein>
<accession>A0ABR4B4Y3</accession>
<evidence type="ECO:0000313" key="7">
    <source>
        <dbReference type="EMBL" id="KAL2052933.1"/>
    </source>
</evidence>
<evidence type="ECO:0000256" key="6">
    <source>
        <dbReference type="SAM" id="Phobius"/>
    </source>
</evidence>
<feature type="transmembrane region" description="Helical" evidence="6">
    <location>
        <begin position="145"/>
        <end position="165"/>
    </location>
</feature>
<evidence type="ECO:0000256" key="1">
    <source>
        <dbReference type="ARBA" id="ARBA00004141"/>
    </source>
</evidence>
<dbReference type="PANTHER" id="PTHR31465:SF11">
    <property type="entry name" value="DOMAIN PROTEIN, PUTATIVE (AFU_ORTHOLOGUE AFUA_3G10770)-RELATED"/>
    <property type="match status" value="1"/>
</dbReference>
<feature type="transmembrane region" description="Helical" evidence="6">
    <location>
        <begin position="44"/>
        <end position="64"/>
    </location>
</feature>
<keyword evidence="2 6" id="KW-0812">Transmembrane</keyword>
<evidence type="ECO:0008006" key="9">
    <source>
        <dbReference type="Google" id="ProtNLM"/>
    </source>
</evidence>
<feature type="region of interest" description="Disordered" evidence="5">
    <location>
        <begin position="285"/>
        <end position="307"/>
    </location>
</feature>
<dbReference type="Pfam" id="PF04479">
    <property type="entry name" value="RTA1"/>
    <property type="match status" value="1"/>
</dbReference>
<evidence type="ECO:0000313" key="8">
    <source>
        <dbReference type="Proteomes" id="UP001590951"/>
    </source>
</evidence>
<evidence type="ECO:0000256" key="2">
    <source>
        <dbReference type="ARBA" id="ARBA00022692"/>
    </source>
</evidence>
<dbReference type="Proteomes" id="UP001590951">
    <property type="component" value="Unassembled WGS sequence"/>
</dbReference>
<keyword evidence="4 6" id="KW-0472">Membrane</keyword>
<sequence length="307" mass="33571">MNMALFGRTDTSPAATLSNSQRATGCVAYDPLALEPTYGYDPSLAPGIVFTVAFFLSLIAHTVQTIQSRKWWYSTFALGALGEAIGWAGRAGAHHCPYSKTLFSLQISILIISPCFFSAGIYYILGQLINQHGRKYSPVSSRTYLYTFITFDVLSIIIQAIGGGMASSAGGKSPPGNTKPGTHVMMSGIIIQLVSMSIFGILWLVFVWRARAEPYSRTLVLATTFSAFCIIVRNFYRAIELSQGWKGYLITHEVYFAVLDGALMTLAVSVFNIFFPARYLSGEPETEKVSFGSPEQLSQEGLEPKAT</sequence>
<feature type="transmembrane region" description="Helical" evidence="6">
    <location>
        <begin position="185"/>
        <end position="206"/>
    </location>
</feature>
<proteinExistence type="predicted"/>
<name>A0ABR4B4Y3_9LECA</name>
<evidence type="ECO:0000256" key="3">
    <source>
        <dbReference type="ARBA" id="ARBA00022989"/>
    </source>
</evidence>
<feature type="transmembrane region" description="Helical" evidence="6">
    <location>
        <begin position="256"/>
        <end position="275"/>
    </location>
</feature>
<comment type="caution">
    <text evidence="7">The sequence shown here is derived from an EMBL/GenBank/DDBJ whole genome shotgun (WGS) entry which is preliminary data.</text>
</comment>
<keyword evidence="8" id="KW-1185">Reference proteome</keyword>
<organism evidence="7 8">
    <name type="scientific">Lepraria finkii</name>
    <dbReference type="NCBI Taxonomy" id="1340010"/>
    <lineage>
        <taxon>Eukaryota</taxon>
        <taxon>Fungi</taxon>
        <taxon>Dikarya</taxon>
        <taxon>Ascomycota</taxon>
        <taxon>Pezizomycotina</taxon>
        <taxon>Lecanoromycetes</taxon>
        <taxon>OSLEUM clade</taxon>
        <taxon>Lecanoromycetidae</taxon>
        <taxon>Lecanorales</taxon>
        <taxon>Lecanorineae</taxon>
        <taxon>Stereocaulaceae</taxon>
        <taxon>Lepraria</taxon>
    </lineage>
</organism>